<keyword evidence="3 6" id="KW-0812">Transmembrane</keyword>
<dbReference type="OrthoDB" id="10012538at2759"/>
<dbReference type="CTD" id="7401"/>
<dbReference type="PROSITE" id="PS51257">
    <property type="entry name" value="PROKAR_LIPOPROTEIN"/>
    <property type="match status" value="1"/>
</dbReference>
<protein>
    <submittedName>
        <fullName evidence="8">Clarin-1-like</fullName>
    </submittedName>
</protein>
<gene>
    <name evidence="8" type="primary">clrn1</name>
</gene>
<feature type="signal peptide" evidence="7">
    <location>
        <begin position="1"/>
        <end position="21"/>
    </location>
</feature>
<evidence type="ECO:0000256" key="5">
    <source>
        <dbReference type="ARBA" id="ARBA00023136"/>
    </source>
</evidence>
<dbReference type="Ensembl" id="ENSGWIT00000018660.1">
    <property type="protein sequence ID" value="ENSGWIP00000016902.1"/>
    <property type="gene ID" value="ENSGWIG00000009446.1"/>
</dbReference>
<dbReference type="PANTHER" id="PTHR31548:SF4">
    <property type="entry name" value="CLARIN-1"/>
    <property type="match status" value="1"/>
</dbReference>
<feature type="transmembrane region" description="Helical" evidence="6">
    <location>
        <begin position="136"/>
        <end position="157"/>
    </location>
</feature>
<reference evidence="8" key="3">
    <citation type="submission" date="2025-09" db="UniProtKB">
        <authorList>
            <consortium name="Ensembl"/>
        </authorList>
    </citation>
    <scope>IDENTIFICATION</scope>
</reference>
<reference evidence="8" key="1">
    <citation type="submission" date="2020-06" db="EMBL/GenBank/DDBJ databases">
        <authorList>
            <consortium name="Wellcome Sanger Institute Data Sharing"/>
        </authorList>
    </citation>
    <scope>NUCLEOTIDE SEQUENCE [LARGE SCALE GENOMIC DNA]</scope>
</reference>
<organism evidence="8 9">
    <name type="scientific">Gouania willdenowi</name>
    <name type="common">Blunt-snouted clingfish</name>
    <name type="synonym">Lepadogaster willdenowi</name>
    <dbReference type="NCBI Taxonomy" id="441366"/>
    <lineage>
        <taxon>Eukaryota</taxon>
        <taxon>Metazoa</taxon>
        <taxon>Chordata</taxon>
        <taxon>Craniata</taxon>
        <taxon>Vertebrata</taxon>
        <taxon>Euteleostomi</taxon>
        <taxon>Actinopterygii</taxon>
        <taxon>Neopterygii</taxon>
        <taxon>Teleostei</taxon>
        <taxon>Neoteleostei</taxon>
        <taxon>Acanthomorphata</taxon>
        <taxon>Ovalentaria</taxon>
        <taxon>Blenniimorphae</taxon>
        <taxon>Blenniiformes</taxon>
        <taxon>Gobiesocoidei</taxon>
        <taxon>Gobiesocidae</taxon>
        <taxon>Gobiesocinae</taxon>
        <taxon>Gouania</taxon>
    </lineage>
</organism>
<evidence type="ECO:0000256" key="6">
    <source>
        <dbReference type="SAM" id="Phobius"/>
    </source>
</evidence>
<dbReference type="InterPro" id="IPR026748">
    <property type="entry name" value="Clarin"/>
</dbReference>
<comment type="similarity">
    <text evidence="2">Belongs to the clarin family.</text>
</comment>
<keyword evidence="5 6" id="KW-0472">Membrane</keyword>
<evidence type="ECO:0000256" key="2">
    <source>
        <dbReference type="ARBA" id="ARBA00005787"/>
    </source>
</evidence>
<evidence type="ECO:0000313" key="9">
    <source>
        <dbReference type="Proteomes" id="UP000694680"/>
    </source>
</evidence>
<proteinExistence type="inferred from homology"/>
<sequence>MRTRQQRLVFCVSGFLSCCSALTASVATGLPLWVSGAALCRTGAELVNATGTELQQFMGRISYGLFTGERVKQCGLGGRTARFYLFSELLSALPAGLHVTVLFFCGAVILFSAVASGFFFYNALGRPYELLHGPMGLYLWTSVSCVSSLLVMVLFAAEVKLYHLSARISNYNESTYVFTTHSESYDRCYWLFLLVFMLHAISAALVRLAGIQLPFNNNNKGVELNIGAADLMY</sequence>
<name>A0A8C5EA35_GOUWI</name>
<comment type="subcellular location">
    <subcellularLocation>
        <location evidence="1">Membrane</location>
        <topology evidence="1">Multi-pass membrane protein</topology>
    </subcellularLocation>
</comment>
<evidence type="ECO:0000256" key="4">
    <source>
        <dbReference type="ARBA" id="ARBA00022989"/>
    </source>
</evidence>
<dbReference type="PANTHER" id="PTHR31548">
    <property type="entry name" value="CLARIN"/>
    <property type="match status" value="1"/>
</dbReference>
<accession>A0A8C5EA35</accession>
<feature type="chain" id="PRO_5034563075" evidence="7">
    <location>
        <begin position="22"/>
        <end position="233"/>
    </location>
</feature>
<reference evidence="8" key="2">
    <citation type="submission" date="2025-08" db="UniProtKB">
        <authorList>
            <consortium name="Ensembl"/>
        </authorList>
    </citation>
    <scope>IDENTIFICATION</scope>
</reference>
<keyword evidence="4 6" id="KW-1133">Transmembrane helix</keyword>
<dbReference type="GO" id="GO:0007605">
    <property type="term" value="P:sensory perception of sound"/>
    <property type="evidence" value="ECO:0007669"/>
    <property type="project" value="TreeGrafter"/>
</dbReference>
<feature type="transmembrane region" description="Helical" evidence="6">
    <location>
        <begin position="95"/>
        <end position="124"/>
    </location>
</feature>
<dbReference type="GO" id="GO:0050957">
    <property type="term" value="P:equilibrioception"/>
    <property type="evidence" value="ECO:0007669"/>
    <property type="project" value="TreeGrafter"/>
</dbReference>
<evidence type="ECO:0000256" key="3">
    <source>
        <dbReference type="ARBA" id="ARBA00022692"/>
    </source>
</evidence>
<feature type="transmembrane region" description="Helical" evidence="6">
    <location>
        <begin position="189"/>
        <end position="210"/>
    </location>
</feature>
<evidence type="ECO:0000256" key="1">
    <source>
        <dbReference type="ARBA" id="ARBA00004141"/>
    </source>
</evidence>
<dbReference type="Proteomes" id="UP000694680">
    <property type="component" value="Chromosome 13"/>
</dbReference>
<keyword evidence="9" id="KW-1185">Reference proteome</keyword>
<dbReference type="Pfam" id="PF25807">
    <property type="entry name" value="Clarin-2"/>
    <property type="match status" value="1"/>
</dbReference>
<keyword evidence="7" id="KW-0732">Signal</keyword>
<evidence type="ECO:0000256" key="7">
    <source>
        <dbReference type="SAM" id="SignalP"/>
    </source>
</evidence>
<dbReference type="GeneID" id="114473945"/>
<dbReference type="AlphaFoldDB" id="A0A8C5EA35"/>
<evidence type="ECO:0000313" key="8">
    <source>
        <dbReference type="Ensembl" id="ENSGWIP00000016902.1"/>
    </source>
</evidence>
<dbReference type="GO" id="GO:0016020">
    <property type="term" value="C:membrane"/>
    <property type="evidence" value="ECO:0007669"/>
    <property type="project" value="UniProtKB-SubCell"/>
</dbReference>
<dbReference type="RefSeq" id="XP_028319551.1">
    <property type="nucleotide sequence ID" value="XM_028463750.1"/>
</dbReference>